<dbReference type="Gene3D" id="3.40.50.150">
    <property type="entry name" value="Vaccinia Virus protein VP39"/>
    <property type="match status" value="1"/>
</dbReference>
<sequence length="131" mass="14246">MSSRDLRIGEHLERPADVIVSEIVDHGLLAEGVPPTRRDAVARLLRPGGTVIPAAGSVMVALGFDHSLDRRRMATHGGFDLSRFDALAAPSYSVEVGREDLHLVSDGAALFRFAFSQPDQWPQPDARSCWG</sequence>
<dbReference type="Proteomes" id="UP000584642">
    <property type="component" value="Unassembled WGS sequence"/>
</dbReference>
<gene>
    <name evidence="1" type="ORF">HND93_28420</name>
</gene>
<accession>A0ABX2TKL5</accession>
<name>A0ABX2TKL5_9PROT</name>
<evidence type="ECO:0008006" key="3">
    <source>
        <dbReference type="Google" id="ProtNLM"/>
    </source>
</evidence>
<dbReference type="InterPro" id="IPR029063">
    <property type="entry name" value="SAM-dependent_MTases_sf"/>
</dbReference>
<dbReference type="SUPFAM" id="SSF53335">
    <property type="entry name" value="S-adenosyl-L-methionine-dependent methyltransferases"/>
    <property type="match status" value="1"/>
</dbReference>
<reference evidence="1 2" key="1">
    <citation type="submission" date="2020-05" db="EMBL/GenBank/DDBJ databases">
        <title>Azospirillum oleiclasticum sp. nov, a nitrogen-fixing and heavy crude oil-emulsifying bacterium isolated from the crude oil of Yumen Oilfield.</title>
        <authorList>
            <person name="Wu D."/>
            <person name="Cai M."/>
            <person name="Zhang X."/>
        </authorList>
    </citation>
    <scope>NUCLEOTIDE SEQUENCE [LARGE SCALE GENOMIC DNA]</scope>
    <source>
        <strain evidence="1 2">ROY-1-1-2</strain>
    </source>
</reference>
<dbReference type="EMBL" id="JABFDB010000028">
    <property type="protein sequence ID" value="NYZ23643.1"/>
    <property type="molecule type" value="Genomic_DNA"/>
</dbReference>
<comment type="caution">
    <text evidence="1">The sequence shown here is derived from an EMBL/GenBank/DDBJ whole genome shotgun (WGS) entry which is preliminary data.</text>
</comment>
<organism evidence="1 2">
    <name type="scientific">Azospirillum oleiclasticum</name>
    <dbReference type="NCBI Taxonomy" id="2735135"/>
    <lineage>
        <taxon>Bacteria</taxon>
        <taxon>Pseudomonadati</taxon>
        <taxon>Pseudomonadota</taxon>
        <taxon>Alphaproteobacteria</taxon>
        <taxon>Rhodospirillales</taxon>
        <taxon>Azospirillaceae</taxon>
        <taxon>Azospirillum</taxon>
    </lineage>
</organism>
<keyword evidence="2" id="KW-1185">Reference proteome</keyword>
<evidence type="ECO:0000313" key="2">
    <source>
        <dbReference type="Proteomes" id="UP000584642"/>
    </source>
</evidence>
<dbReference type="RefSeq" id="WP_180287674.1">
    <property type="nucleotide sequence ID" value="NZ_JABFFR010000028.1"/>
</dbReference>
<evidence type="ECO:0000313" key="1">
    <source>
        <dbReference type="EMBL" id="NYZ23643.1"/>
    </source>
</evidence>
<protein>
    <recommendedName>
        <fullName evidence="3">Methyltransferase type 11 domain-containing protein</fullName>
    </recommendedName>
</protein>
<proteinExistence type="predicted"/>